<feature type="compositionally biased region" description="Polar residues" evidence="1">
    <location>
        <begin position="51"/>
        <end position="62"/>
    </location>
</feature>
<evidence type="ECO:0000313" key="3">
    <source>
        <dbReference type="Proteomes" id="UP000015453"/>
    </source>
</evidence>
<evidence type="ECO:0000313" key="2">
    <source>
        <dbReference type="EMBL" id="EPS74369.1"/>
    </source>
</evidence>
<keyword evidence="3" id="KW-1185">Reference proteome</keyword>
<organism evidence="2 3">
    <name type="scientific">Genlisea aurea</name>
    <dbReference type="NCBI Taxonomy" id="192259"/>
    <lineage>
        <taxon>Eukaryota</taxon>
        <taxon>Viridiplantae</taxon>
        <taxon>Streptophyta</taxon>
        <taxon>Embryophyta</taxon>
        <taxon>Tracheophyta</taxon>
        <taxon>Spermatophyta</taxon>
        <taxon>Magnoliopsida</taxon>
        <taxon>eudicotyledons</taxon>
        <taxon>Gunneridae</taxon>
        <taxon>Pentapetalae</taxon>
        <taxon>asterids</taxon>
        <taxon>lamiids</taxon>
        <taxon>Lamiales</taxon>
        <taxon>Lentibulariaceae</taxon>
        <taxon>Genlisea</taxon>
    </lineage>
</organism>
<proteinExistence type="predicted"/>
<feature type="region of interest" description="Disordered" evidence="1">
    <location>
        <begin position="45"/>
        <end position="99"/>
    </location>
</feature>
<protein>
    <submittedName>
        <fullName evidence="2">Uncharacterized protein</fullName>
    </submittedName>
</protein>
<evidence type="ECO:0000256" key="1">
    <source>
        <dbReference type="SAM" id="MobiDB-lite"/>
    </source>
</evidence>
<sequence>MEKEMTVAKAYAMILNVEHELNKQGIHYVGADLFNESAMMFKTMPRKDFDNNGQNTNSNQGPGQKRDNRYCTICNWNNHDQQGKNRNPQNQSWTGYQPKQQQQVNLAKVEFAGMLSLDLSMTCNISRDWICGNG</sequence>
<reference evidence="2 3" key="1">
    <citation type="journal article" date="2013" name="BMC Genomics">
        <title>The miniature genome of a carnivorous plant Genlisea aurea contains a low number of genes and short non-coding sequences.</title>
        <authorList>
            <person name="Leushkin E.V."/>
            <person name="Sutormin R.A."/>
            <person name="Nabieva E.R."/>
            <person name="Penin A.A."/>
            <person name="Kondrashov A.S."/>
            <person name="Logacheva M.D."/>
        </authorList>
    </citation>
    <scope>NUCLEOTIDE SEQUENCE [LARGE SCALE GENOMIC DNA]</scope>
</reference>
<dbReference type="Proteomes" id="UP000015453">
    <property type="component" value="Unassembled WGS sequence"/>
</dbReference>
<dbReference type="EMBL" id="AUSU01000097">
    <property type="protein sequence ID" value="EPS74369.1"/>
    <property type="molecule type" value="Genomic_DNA"/>
</dbReference>
<accession>S8D3T8</accession>
<feature type="compositionally biased region" description="Polar residues" evidence="1">
    <location>
        <begin position="74"/>
        <end position="99"/>
    </location>
</feature>
<dbReference type="AlphaFoldDB" id="S8D3T8"/>
<gene>
    <name evidence="2" type="ORF">M569_00391</name>
</gene>
<comment type="caution">
    <text evidence="2">The sequence shown here is derived from an EMBL/GenBank/DDBJ whole genome shotgun (WGS) entry which is preliminary data.</text>
</comment>
<name>S8D3T8_9LAMI</name>